<proteinExistence type="predicted"/>
<keyword evidence="1" id="KW-0732">Signal</keyword>
<protein>
    <submittedName>
        <fullName evidence="2">Uncharacterized protein</fullName>
    </submittedName>
</protein>
<dbReference type="EMBL" id="QKZN01000018">
    <property type="protein sequence ID" value="PZX21528.1"/>
    <property type="molecule type" value="Genomic_DNA"/>
</dbReference>
<dbReference type="AlphaFoldDB" id="A0A2W7NNA6"/>
<evidence type="ECO:0000313" key="3">
    <source>
        <dbReference type="Proteomes" id="UP000249638"/>
    </source>
</evidence>
<sequence>MEKVKLQDRLALARRWAVLALLPAALNARAGPDSDATLPDGMQRYIIPMSGCAVEFVAKAGGYADLAEPSPALFGYFRHDNHYPNDRYASDLHFSISCHPGNAKEICPRLMEAYRGVEKDYARDIQLRRLSELNPRYYSEAYIQTWSAIAPPRPRTLGFCIGDEHRAVMSENGDVLLGYDPREIIETRGKPIFKRSEHALPDVLAIIRSMRFVPDPAPNQDIR</sequence>
<comment type="caution">
    <text evidence="2">The sequence shown here is derived from an EMBL/GenBank/DDBJ whole genome shotgun (WGS) entry which is preliminary data.</text>
</comment>
<gene>
    <name evidence="2" type="ORF">C7416_1183</name>
</gene>
<accession>A0A2W7NNA6</accession>
<feature type="signal peptide" evidence="1">
    <location>
        <begin position="1"/>
        <end position="30"/>
    </location>
</feature>
<reference evidence="2" key="1">
    <citation type="submission" date="2018-06" db="EMBL/GenBank/DDBJ databases">
        <title>Genomic Encyclopedia of Type Strains, Phase IV (KMG-V): Genome sequencing to study the core and pangenomes of soil and plant-associated prokaryotes.</title>
        <authorList>
            <person name="Whitman W."/>
        </authorList>
    </citation>
    <scope>NUCLEOTIDE SEQUENCE [LARGE SCALE GENOMIC DNA]</scope>
    <source>
        <strain evidence="2">MLR2-44</strain>
    </source>
</reference>
<organism evidence="2 3">
    <name type="scientific">Cupriavidus phytorum</name>
    <dbReference type="NCBI Taxonomy" id="3024399"/>
    <lineage>
        <taxon>Bacteria</taxon>
        <taxon>Pseudomonadati</taxon>
        <taxon>Pseudomonadota</taxon>
        <taxon>Betaproteobacteria</taxon>
        <taxon>Burkholderiales</taxon>
        <taxon>Burkholderiaceae</taxon>
        <taxon>Cupriavidus</taxon>
    </lineage>
</organism>
<keyword evidence="3" id="KW-1185">Reference proteome</keyword>
<dbReference type="Proteomes" id="UP000249638">
    <property type="component" value="Unassembled WGS sequence"/>
</dbReference>
<evidence type="ECO:0000256" key="1">
    <source>
        <dbReference type="SAM" id="SignalP"/>
    </source>
</evidence>
<feature type="chain" id="PRO_5016049547" evidence="1">
    <location>
        <begin position="31"/>
        <end position="223"/>
    </location>
</feature>
<name>A0A2W7NNA6_9BURK</name>
<evidence type="ECO:0000313" key="2">
    <source>
        <dbReference type="EMBL" id="PZX21528.1"/>
    </source>
</evidence>